<dbReference type="EMBL" id="CDHN01000006">
    <property type="protein sequence ID" value="CEJ94224.1"/>
    <property type="molecule type" value="Genomic_DNA"/>
</dbReference>
<feature type="compositionally biased region" description="Polar residues" evidence="1">
    <location>
        <begin position="718"/>
        <end position="728"/>
    </location>
</feature>
<feature type="compositionally biased region" description="Polar residues" evidence="1">
    <location>
        <begin position="238"/>
        <end position="261"/>
    </location>
</feature>
<feature type="compositionally biased region" description="Low complexity" evidence="1">
    <location>
        <begin position="19"/>
        <end position="28"/>
    </location>
</feature>
<feature type="region of interest" description="Disordered" evidence="1">
    <location>
        <begin position="1"/>
        <end position="316"/>
    </location>
</feature>
<sequence>MSSRTRSGGKAPPPSIVYQQPPKLQQLQFPARRRRVRDPDTSNEPPPSSSTKRLRQQTLIQFTSSVLPDNGEHPSSDTEGDQYGEQDEESIHKASVEGTDTSGEAGQQDNTESEDEGPITRVRKRNSRLANKDDSTKRRRTLGDEASNQRKVVNKSSTSSLEKSPTRVDTHCPIVADSDDDNSLDGDPPQDFLQWLGDSSSHAGSPANISTRVTESQAETEAEDGHDHAAKQREDSVIPQTPVKNTRFQLPISAQLTTPSTARVARYGYPGSTESPSKLTKNSTPTVRRDSLIQDSYATDSWSSPPAATPMSSKSQGLAFTTPIGVASPSPEIRRKIPAAMLPQDPTSDLTEQSSPQLQACSSAVKPPNHGIYEIPDSDEEDGYSDFGQDLPRPDLTEEEPTLPVVSKQYHQSADDQEQKREKLITNDDVFDTGNETQLILDQLANSTSQWGKSSAKSCKTLIQAPSSPSETPFSSAREQQPAPTQHSRKRLRWPIVHPPLEGTQGLPLESQRVAVSILHTFSPTSPRSDILLPLQDNAFNDLLGGFTLSISLPFKIPDSVARAWLFNSKTTRYVADITTRPASPDPAGTWVYNVDQIYELNNPTSEDDMRAEDWIYGQIGRYVYFPPAVVSQLLYNLRHPVFSTEDAGVMQSSNVSTPRPDRVKSLVEAISEIKSAAGGHAANSEAIQSTLEDGNAVPGSQSGGAVETTPSVVPASDVQSSTIHPNASQTSTSSQLSTLDVLTCPEPLPSQDGEVQEGAHSSDSVRFLNHSSSIAVPFSILGSSMPLDASYQLLTKSQMLPDSLLRDDQTMPDEIWDSDDISS</sequence>
<evidence type="ECO:0000256" key="1">
    <source>
        <dbReference type="SAM" id="MobiDB-lite"/>
    </source>
</evidence>
<feature type="compositionally biased region" description="Low complexity" evidence="1">
    <location>
        <begin position="729"/>
        <end position="740"/>
    </location>
</feature>
<feature type="compositionally biased region" description="Polar residues" evidence="1">
    <location>
        <begin position="149"/>
        <end position="163"/>
    </location>
</feature>
<feature type="region of interest" description="Disordered" evidence="1">
    <location>
        <begin position="463"/>
        <end position="490"/>
    </location>
</feature>
<feature type="compositionally biased region" description="Polar residues" evidence="1">
    <location>
        <begin position="272"/>
        <end position="286"/>
    </location>
</feature>
<feature type="compositionally biased region" description="Polar residues" evidence="1">
    <location>
        <begin position="464"/>
        <end position="486"/>
    </location>
</feature>
<gene>
    <name evidence="2" type="ORF">VHEMI09769</name>
</gene>
<keyword evidence="3" id="KW-1185">Reference proteome</keyword>
<feature type="compositionally biased region" description="Polar residues" evidence="1">
    <location>
        <begin position="98"/>
        <end position="110"/>
    </location>
</feature>
<feature type="region of interest" description="Disordered" evidence="1">
    <location>
        <begin position="340"/>
        <end position="398"/>
    </location>
</feature>
<feature type="compositionally biased region" description="Polar residues" evidence="1">
    <location>
        <begin position="56"/>
        <end position="67"/>
    </location>
</feature>
<dbReference type="HOGENOM" id="CLU_294559_0_0_1"/>
<evidence type="ECO:0000313" key="2">
    <source>
        <dbReference type="EMBL" id="CEJ94224.1"/>
    </source>
</evidence>
<reference evidence="2 3" key="1">
    <citation type="journal article" date="2015" name="Genome Announc.">
        <title>Draft Genome Sequence and Gene Annotation of the Entomopathogenic Fungus Verticillium hemipterigenum.</title>
        <authorList>
            <person name="Horn F."/>
            <person name="Habel A."/>
            <person name="Scharf D.H."/>
            <person name="Dworschak J."/>
            <person name="Brakhage A.A."/>
            <person name="Guthke R."/>
            <person name="Hertweck C."/>
            <person name="Linde J."/>
        </authorList>
    </citation>
    <scope>NUCLEOTIDE SEQUENCE [LARGE SCALE GENOMIC DNA]</scope>
</reference>
<proteinExistence type="predicted"/>
<evidence type="ECO:0000313" key="3">
    <source>
        <dbReference type="Proteomes" id="UP000039046"/>
    </source>
</evidence>
<feature type="region of interest" description="Disordered" evidence="1">
    <location>
        <begin position="693"/>
        <end position="765"/>
    </location>
</feature>
<organism evidence="2 3">
    <name type="scientific">[Torrubiella] hemipterigena</name>
    <dbReference type="NCBI Taxonomy" id="1531966"/>
    <lineage>
        <taxon>Eukaryota</taxon>
        <taxon>Fungi</taxon>
        <taxon>Dikarya</taxon>
        <taxon>Ascomycota</taxon>
        <taxon>Pezizomycotina</taxon>
        <taxon>Sordariomycetes</taxon>
        <taxon>Hypocreomycetidae</taxon>
        <taxon>Hypocreales</taxon>
        <taxon>Clavicipitaceae</taxon>
        <taxon>Clavicipitaceae incertae sedis</taxon>
        <taxon>'Torrubiella' clade</taxon>
    </lineage>
</organism>
<dbReference type="Proteomes" id="UP000039046">
    <property type="component" value="Unassembled WGS sequence"/>
</dbReference>
<feature type="compositionally biased region" description="Acidic residues" evidence="1">
    <location>
        <begin position="78"/>
        <end position="88"/>
    </location>
</feature>
<protein>
    <submittedName>
        <fullName evidence="2">Uncharacterized protein</fullName>
    </submittedName>
</protein>
<feature type="compositionally biased region" description="Polar residues" evidence="1">
    <location>
        <begin position="197"/>
        <end position="217"/>
    </location>
</feature>
<feature type="compositionally biased region" description="Polar residues" evidence="1">
    <location>
        <begin position="293"/>
        <end position="316"/>
    </location>
</feature>
<accession>A0A0A1TH63</accession>
<dbReference type="OrthoDB" id="423283at2759"/>
<feature type="compositionally biased region" description="Polar residues" evidence="1">
    <location>
        <begin position="345"/>
        <end position="362"/>
    </location>
</feature>
<feature type="compositionally biased region" description="Basic and acidic residues" evidence="1">
    <location>
        <begin position="223"/>
        <end position="236"/>
    </location>
</feature>
<name>A0A0A1TH63_9HYPO</name>
<dbReference type="AlphaFoldDB" id="A0A0A1TH63"/>